<organism evidence="2 3">
    <name type="scientific">Didymodactylos carnosus</name>
    <dbReference type="NCBI Taxonomy" id="1234261"/>
    <lineage>
        <taxon>Eukaryota</taxon>
        <taxon>Metazoa</taxon>
        <taxon>Spiralia</taxon>
        <taxon>Gnathifera</taxon>
        <taxon>Rotifera</taxon>
        <taxon>Eurotatoria</taxon>
        <taxon>Bdelloidea</taxon>
        <taxon>Philodinida</taxon>
        <taxon>Philodinidae</taxon>
        <taxon>Didymodactylos</taxon>
    </lineage>
</organism>
<dbReference type="InterPro" id="IPR036527">
    <property type="entry name" value="SCP2_sterol-bd_dom_sf"/>
</dbReference>
<reference evidence="2" key="1">
    <citation type="submission" date="2021-02" db="EMBL/GenBank/DDBJ databases">
        <authorList>
            <person name="Nowell W R."/>
        </authorList>
    </citation>
    <scope>NUCLEOTIDE SEQUENCE</scope>
</reference>
<dbReference type="Pfam" id="PF14863">
    <property type="entry name" value="Alkyl_sulf_dimr"/>
    <property type="match status" value="1"/>
</dbReference>
<comment type="caution">
    <text evidence="2">The sequence shown here is derived from an EMBL/GenBank/DDBJ whole genome shotgun (WGS) entry which is preliminary data.</text>
</comment>
<feature type="domain" description="Alkyl sulfatase dimerisation" evidence="1">
    <location>
        <begin position="1"/>
        <end position="81"/>
    </location>
</feature>
<dbReference type="GO" id="GO:0046983">
    <property type="term" value="F:protein dimerization activity"/>
    <property type="evidence" value="ECO:0007669"/>
    <property type="project" value="InterPro"/>
</dbReference>
<name>A0A8S2YUR6_9BILA</name>
<dbReference type="PANTHER" id="PTHR43223:SF2">
    <property type="entry name" value="METALLO-BETA-LACTAMASE DOMAIN-CONTAINING PROTEIN"/>
    <property type="match status" value="1"/>
</dbReference>
<dbReference type="InterPro" id="IPR052195">
    <property type="entry name" value="Bact_Alkyl/Aryl-Sulfatase"/>
</dbReference>
<accession>A0A8S2YUR6</accession>
<evidence type="ECO:0000259" key="1">
    <source>
        <dbReference type="Pfam" id="PF14863"/>
    </source>
</evidence>
<dbReference type="PANTHER" id="PTHR43223">
    <property type="entry name" value="ALKYL/ARYL-SULFATASE"/>
    <property type="match status" value="1"/>
</dbReference>
<gene>
    <name evidence="2" type="ORF">SRO942_LOCUS48012</name>
</gene>
<sequence>AQNLIRLGGGSKKVFEAAEAAYLEQKYQWCLELVEALYLYPEDLNMLEIIQLQVLSLQNLASLQTSANGRNWYLTSALEIQGLIDVRPAPKQSAQSILGSPLNNSFMLLPVNLDYKKANEVNQLVLFHFNDTNEKFSIHVRNAIADVQYK</sequence>
<proteinExistence type="predicted"/>
<dbReference type="InterPro" id="IPR038536">
    <property type="entry name" value="Alkyl/aryl-sulf_dimr_sf"/>
</dbReference>
<evidence type="ECO:0000313" key="3">
    <source>
        <dbReference type="Proteomes" id="UP000681722"/>
    </source>
</evidence>
<dbReference type="OrthoDB" id="449487at2759"/>
<dbReference type="Gene3D" id="3.30.1050.10">
    <property type="entry name" value="SCP2 sterol-binding domain"/>
    <property type="match status" value="1"/>
</dbReference>
<dbReference type="InterPro" id="IPR029228">
    <property type="entry name" value="Alkyl_sulf_dimr"/>
</dbReference>
<dbReference type="InterPro" id="IPR036866">
    <property type="entry name" value="RibonucZ/Hydroxyglut_hydro"/>
</dbReference>
<dbReference type="AlphaFoldDB" id="A0A8S2YUR6"/>
<dbReference type="Proteomes" id="UP000681722">
    <property type="component" value="Unassembled WGS sequence"/>
</dbReference>
<feature type="non-terminal residue" evidence="2">
    <location>
        <position position="1"/>
    </location>
</feature>
<dbReference type="EMBL" id="CAJOBC010121761">
    <property type="protein sequence ID" value="CAF4577415.1"/>
    <property type="molecule type" value="Genomic_DNA"/>
</dbReference>
<dbReference type="Gene3D" id="1.25.40.880">
    <property type="entry name" value="Alkyl sulfatase, dimerisation domain"/>
    <property type="match status" value="1"/>
</dbReference>
<dbReference type="SUPFAM" id="SSF56281">
    <property type="entry name" value="Metallo-hydrolase/oxidoreductase"/>
    <property type="match status" value="1"/>
</dbReference>
<protein>
    <recommendedName>
        <fullName evidence="1">Alkyl sulfatase dimerisation domain-containing protein</fullName>
    </recommendedName>
</protein>
<evidence type="ECO:0000313" key="2">
    <source>
        <dbReference type="EMBL" id="CAF4577415.1"/>
    </source>
</evidence>